<dbReference type="InterPro" id="IPR000515">
    <property type="entry name" value="MetI-like"/>
</dbReference>
<accession>A0A1H0H069</accession>
<dbReference type="PROSITE" id="PS50928">
    <property type="entry name" value="ABC_TM1"/>
    <property type="match status" value="1"/>
</dbReference>
<evidence type="ECO:0000256" key="4">
    <source>
        <dbReference type="ARBA" id="ARBA00022989"/>
    </source>
</evidence>
<comment type="similarity">
    <text evidence="6">Belongs to the binding-protein-dependent transport system permease family.</text>
</comment>
<dbReference type="CDD" id="cd06261">
    <property type="entry name" value="TM_PBP2"/>
    <property type="match status" value="1"/>
</dbReference>
<feature type="transmembrane region" description="Helical" evidence="6">
    <location>
        <begin position="184"/>
        <end position="207"/>
    </location>
</feature>
<evidence type="ECO:0000313" key="8">
    <source>
        <dbReference type="EMBL" id="SDO12525.1"/>
    </source>
</evidence>
<proteinExistence type="inferred from homology"/>
<dbReference type="SUPFAM" id="SSF161098">
    <property type="entry name" value="MetI-like"/>
    <property type="match status" value="1"/>
</dbReference>
<evidence type="ECO:0000256" key="2">
    <source>
        <dbReference type="ARBA" id="ARBA00022448"/>
    </source>
</evidence>
<dbReference type="InterPro" id="IPR035906">
    <property type="entry name" value="MetI-like_sf"/>
</dbReference>
<name>A0A1H0H069_9ACTN</name>
<evidence type="ECO:0000256" key="1">
    <source>
        <dbReference type="ARBA" id="ARBA00004141"/>
    </source>
</evidence>
<dbReference type="Gene3D" id="1.10.3720.10">
    <property type="entry name" value="MetI-like"/>
    <property type="match status" value="1"/>
</dbReference>
<evidence type="ECO:0000313" key="9">
    <source>
        <dbReference type="Proteomes" id="UP000199004"/>
    </source>
</evidence>
<dbReference type="PANTHER" id="PTHR30177:SF4">
    <property type="entry name" value="OSMOPROTECTANT IMPORT PERMEASE PROTEIN OSMW"/>
    <property type="match status" value="1"/>
</dbReference>
<dbReference type="GO" id="GO:0005886">
    <property type="term" value="C:plasma membrane"/>
    <property type="evidence" value="ECO:0007669"/>
    <property type="project" value="UniProtKB-SubCell"/>
</dbReference>
<dbReference type="Pfam" id="PF00528">
    <property type="entry name" value="BPD_transp_1"/>
    <property type="match status" value="1"/>
</dbReference>
<sequence length="263" mass="27207">MVVAIYATIVVQIELSVTRSADPVAVTGITKELDMTLVAAAADGLEGLDGMAEFLDRRSDDLTQMLVEHLAVVAVSVAVATVVGVALGLLVWDRPVGRSVTITTAAVILTIPSLALLAILSPLFGLGWGPSIVALVLYSLLPIVRNTVVGLREVPAPVLESARGMGMTRTGVLLRIQLPMAWPIILTGIRVATQLAIGIAAIGAYVAGPGLGQYIFRGLSSLGSRNALNYALSGTVGVVALALAADALFIVIARLTTPRGLRA</sequence>
<dbReference type="AlphaFoldDB" id="A0A1H0H069"/>
<feature type="transmembrane region" description="Helical" evidence="6">
    <location>
        <begin position="99"/>
        <end position="120"/>
    </location>
</feature>
<keyword evidence="9" id="KW-1185">Reference proteome</keyword>
<organism evidence="8 9">
    <name type="scientific">Nocardioides szechwanensis</name>
    <dbReference type="NCBI Taxonomy" id="1005944"/>
    <lineage>
        <taxon>Bacteria</taxon>
        <taxon>Bacillati</taxon>
        <taxon>Actinomycetota</taxon>
        <taxon>Actinomycetes</taxon>
        <taxon>Propionibacteriales</taxon>
        <taxon>Nocardioidaceae</taxon>
        <taxon>Nocardioides</taxon>
    </lineage>
</organism>
<gene>
    <name evidence="8" type="ORF">SAMN05192576_3412</name>
</gene>
<comment type="subcellular location">
    <subcellularLocation>
        <location evidence="6">Cell membrane</location>
        <topology evidence="6">Multi-pass membrane protein</topology>
    </subcellularLocation>
    <subcellularLocation>
        <location evidence="1">Membrane</location>
        <topology evidence="1">Multi-pass membrane protein</topology>
    </subcellularLocation>
</comment>
<dbReference type="GO" id="GO:0031460">
    <property type="term" value="P:glycine betaine transport"/>
    <property type="evidence" value="ECO:0007669"/>
    <property type="project" value="TreeGrafter"/>
</dbReference>
<keyword evidence="5 6" id="KW-0472">Membrane</keyword>
<feature type="domain" description="ABC transmembrane type-1" evidence="7">
    <location>
        <begin position="66"/>
        <end position="249"/>
    </location>
</feature>
<keyword evidence="3 6" id="KW-0812">Transmembrane</keyword>
<evidence type="ECO:0000256" key="3">
    <source>
        <dbReference type="ARBA" id="ARBA00022692"/>
    </source>
</evidence>
<dbReference type="PANTHER" id="PTHR30177">
    <property type="entry name" value="GLYCINE BETAINE/L-PROLINE TRANSPORT SYSTEM PERMEASE PROTEIN PROW"/>
    <property type="match status" value="1"/>
</dbReference>
<evidence type="ECO:0000256" key="6">
    <source>
        <dbReference type="RuleBase" id="RU363032"/>
    </source>
</evidence>
<feature type="transmembrane region" description="Helical" evidence="6">
    <location>
        <begin position="70"/>
        <end position="92"/>
    </location>
</feature>
<feature type="transmembrane region" description="Helical" evidence="6">
    <location>
        <begin position="227"/>
        <end position="253"/>
    </location>
</feature>
<evidence type="ECO:0000259" key="7">
    <source>
        <dbReference type="PROSITE" id="PS50928"/>
    </source>
</evidence>
<protein>
    <submittedName>
        <fullName evidence="8">Osmoprotectant transport system permease protein</fullName>
    </submittedName>
</protein>
<dbReference type="Proteomes" id="UP000199004">
    <property type="component" value="Unassembled WGS sequence"/>
</dbReference>
<reference evidence="8 9" key="1">
    <citation type="submission" date="2016-10" db="EMBL/GenBank/DDBJ databases">
        <authorList>
            <person name="de Groot N.N."/>
        </authorList>
    </citation>
    <scope>NUCLEOTIDE SEQUENCE [LARGE SCALE GENOMIC DNA]</scope>
    <source>
        <strain evidence="8 9">CGMCC 1.11147</strain>
    </source>
</reference>
<dbReference type="EMBL" id="FNIC01000006">
    <property type="protein sequence ID" value="SDO12525.1"/>
    <property type="molecule type" value="Genomic_DNA"/>
</dbReference>
<dbReference type="GO" id="GO:0055085">
    <property type="term" value="P:transmembrane transport"/>
    <property type="evidence" value="ECO:0007669"/>
    <property type="project" value="InterPro"/>
</dbReference>
<dbReference type="InterPro" id="IPR051204">
    <property type="entry name" value="ABC_transp_perm/SBD"/>
</dbReference>
<evidence type="ECO:0000256" key="5">
    <source>
        <dbReference type="ARBA" id="ARBA00023136"/>
    </source>
</evidence>
<dbReference type="STRING" id="1005944.SAMN05192576_3412"/>
<feature type="transmembrane region" description="Helical" evidence="6">
    <location>
        <begin position="126"/>
        <end position="144"/>
    </location>
</feature>
<keyword evidence="4 6" id="KW-1133">Transmembrane helix</keyword>
<keyword evidence="2 6" id="KW-0813">Transport</keyword>